<dbReference type="PANTHER" id="PTHR43085">
    <property type="entry name" value="HEXOKINASE FAMILY MEMBER"/>
    <property type="match status" value="1"/>
</dbReference>
<dbReference type="GO" id="GO:0016301">
    <property type="term" value="F:kinase activity"/>
    <property type="evidence" value="ECO:0007669"/>
    <property type="project" value="UniProtKB-KW"/>
</dbReference>
<protein>
    <submittedName>
        <fullName evidence="7">Carbohydrate kinase family protein</fullName>
    </submittedName>
</protein>
<gene>
    <name evidence="7" type="ORF">J0M35_04775</name>
</gene>
<evidence type="ECO:0000313" key="8">
    <source>
        <dbReference type="Proteomes" id="UP000664277"/>
    </source>
</evidence>
<sequence length="384" mass="41847">MSELDSQPVQSLLTIGELVVDWIATTKGASWSGPDTFLRSAGGNAANVATAYARLGGKTRLVAKVGSDIHGRYLLETLSDSGIDTRFVFETSRYPTAQCYVLTSEDEENIFFNWPKPNACHQLTVKELSPDMFEGSFALHATGISLTVEPRSHFVIAAMRRARELGLLISFDAGFPYGEGELARKLTKEAMSLSHLLKVNLPELIYWLGRSKHEVAVSELAANPTTEKHLEILLTYSRDFLNQTGAEVVLCTLGAFGSIVVNAENEKFYPPYKVKSLAGVGAGDAYVAAILYKLYDNYQKLLAMPGGPPRQAVLLPAKMQQELEQNRQNSGKMPGVNFIRPQDILALDWDEAARFANATGALATRTISASSGLPTLAEVEALLS</sequence>
<keyword evidence="2" id="KW-0808">Transferase</keyword>
<proteinExistence type="inferred from homology"/>
<dbReference type="EMBL" id="JAFLCK010000004">
    <property type="protein sequence ID" value="MBN8659653.1"/>
    <property type="molecule type" value="Genomic_DNA"/>
</dbReference>
<evidence type="ECO:0000256" key="4">
    <source>
        <dbReference type="ARBA" id="ARBA00022777"/>
    </source>
</evidence>
<comment type="similarity">
    <text evidence="1">Belongs to the carbohydrate kinase PfkB family.</text>
</comment>
<evidence type="ECO:0000256" key="1">
    <source>
        <dbReference type="ARBA" id="ARBA00010688"/>
    </source>
</evidence>
<keyword evidence="4 7" id="KW-0418">Kinase</keyword>
<dbReference type="PROSITE" id="PS00583">
    <property type="entry name" value="PFKB_KINASES_1"/>
    <property type="match status" value="1"/>
</dbReference>
<dbReference type="InterPro" id="IPR050306">
    <property type="entry name" value="PfkB_Carbo_kinase"/>
</dbReference>
<evidence type="ECO:0000256" key="3">
    <source>
        <dbReference type="ARBA" id="ARBA00022741"/>
    </source>
</evidence>
<dbReference type="GO" id="GO:0005524">
    <property type="term" value="F:ATP binding"/>
    <property type="evidence" value="ECO:0007669"/>
    <property type="project" value="UniProtKB-KW"/>
</dbReference>
<reference evidence="7" key="1">
    <citation type="submission" date="2021-02" db="EMBL/GenBank/DDBJ databases">
        <title>Genome-Resolved Metagenomics of a Microbial Community Performing Photosynthetic Biological Nutrient Removal.</title>
        <authorList>
            <person name="Mcdaniel E.A."/>
        </authorList>
    </citation>
    <scope>NUCLEOTIDE SEQUENCE</scope>
    <source>
        <strain evidence="7">UWPOB_OBS1</strain>
    </source>
</reference>
<dbReference type="SUPFAM" id="SSF53613">
    <property type="entry name" value="Ribokinase-like"/>
    <property type="match status" value="1"/>
</dbReference>
<dbReference type="Gene3D" id="3.40.1190.20">
    <property type="match status" value="1"/>
</dbReference>
<dbReference type="Pfam" id="PF00294">
    <property type="entry name" value="PfkB"/>
    <property type="match status" value="1"/>
</dbReference>
<feature type="domain" description="Carbohydrate kinase PfkB" evidence="6">
    <location>
        <begin position="11"/>
        <end position="297"/>
    </location>
</feature>
<dbReference type="Proteomes" id="UP000664277">
    <property type="component" value="Unassembled WGS sequence"/>
</dbReference>
<accession>A0A8J7TM50</accession>
<name>A0A8J7TM50_9BACT</name>
<keyword evidence="3" id="KW-0547">Nucleotide-binding</keyword>
<evidence type="ECO:0000259" key="6">
    <source>
        <dbReference type="Pfam" id="PF00294"/>
    </source>
</evidence>
<organism evidence="7 8">
    <name type="scientific">Candidatus Obscuribacter phosphatis</name>
    <dbReference type="NCBI Taxonomy" id="1906157"/>
    <lineage>
        <taxon>Bacteria</taxon>
        <taxon>Bacillati</taxon>
        <taxon>Candidatus Melainabacteria</taxon>
        <taxon>Candidatus Obscuribacterales</taxon>
        <taxon>Candidatus Obscuribacteraceae</taxon>
        <taxon>Candidatus Obscuribacter</taxon>
    </lineage>
</organism>
<dbReference type="PANTHER" id="PTHR43085:SF1">
    <property type="entry name" value="PSEUDOURIDINE KINASE-RELATED"/>
    <property type="match status" value="1"/>
</dbReference>
<evidence type="ECO:0000313" key="7">
    <source>
        <dbReference type="EMBL" id="MBN8659653.1"/>
    </source>
</evidence>
<keyword evidence="5" id="KW-0067">ATP-binding</keyword>
<dbReference type="InterPro" id="IPR029056">
    <property type="entry name" value="Ribokinase-like"/>
</dbReference>
<dbReference type="InterPro" id="IPR011611">
    <property type="entry name" value="PfkB_dom"/>
</dbReference>
<evidence type="ECO:0000256" key="2">
    <source>
        <dbReference type="ARBA" id="ARBA00022679"/>
    </source>
</evidence>
<dbReference type="InterPro" id="IPR002173">
    <property type="entry name" value="Carboh/pur_kinase_PfkB_CS"/>
</dbReference>
<comment type="caution">
    <text evidence="7">The sequence shown here is derived from an EMBL/GenBank/DDBJ whole genome shotgun (WGS) entry which is preliminary data.</text>
</comment>
<evidence type="ECO:0000256" key="5">
    <source>
        <dbReference type="ARBA" id="ARBA00022840"/>
    </source>
</evidence>
<dbReference type="AlphaFoldDB" id="A0A8J7TM50"/>